<dbReference type="Gene3D" id="3.40.190.10">
    <property type="entry name" value="Periplasmic binding protein-like II"/>
    <property type="match status" value="2"/>
</dbReference>
<dbReference type="CDD" id="cd13589">
    <property type="entry name" value="PBP2_polyamine_RpCGA009"/>
    <property type="match status" value="1"/>
</dbReference>
<gene>
    <name evidence="3" type="ORF">FRZ44_47740</name>
</gene>
<evidence type="ECO:0000313" key="4">
    <source>
        <dbReference type="Proteomes" id="UP000326202"/>
    </source>
</evidence>
<dbReference type="PANTHER" id="PTHR30222">
    <property type="entry name" value="SPERMIDINE/PUTRESCINE-BINDING PERIPLASMIC PROTEIN"/>
    <property type="match status" value="1"/>
</dbReference>
<evidence type="ECO:0000313" key="3">
    <source>
        <dbReference type="EMBL" id="QEX19460.1"/>
    </source>
</evidence>
<proteinExistence type="predicted"/>
<dbReference type="EMBL" id="CP042906">
    <property type="protein sequence ID" value="QEX19460.1"/>
    <property type="molecule type" value="Genomic_DNA"/>
</dbReference>
<sequence>MLFGAAALLIVSAGGLTTARAEDSVTFTGWGGEGQDAMKKAWADPYQAATGVKVLQDSPTDYGKFKAMVESGNVSWDVVDVEGAFAYKAAAEGLLEPLDFSVIDKKNIDPNFVFDHGVGSLTWSWVLAYNKSSLGDKTPEGWAAFFDTKTYPGGRAVTKWLAPGMLEAALLADGVAPDKLYPLDIDRAFKKFDSIKKDIVWWDTAAQSQQQVASGEASMGMLWNGRAHLLEKSGAPVAVSWKENLVTADYVVIPKGSKHKAEAMKLIAQIVSAQGQATHSSLTAYGPVNTQSMPLIPADVLPALPSNHTDSQIVIDLNYWKENLDAINKRWYDWQAK</sequence>
<keyword evidence="4" id="KW-1185">Reference proteome</keyword>
<dbReference type="SUPFAM" id="SSF53850">
    <property type="entry name" value="Periplasmic binding protein-like II"/>
    <property type="match status" value="1"/>
</dbReference>
<evidence type="ECO:0000256" key="2">
    <source>
        <dbReference type="SAM" id="SignalP"/>
    </source>
</evidence>
<reference evidence="3 4" key="1">
    <citation type="submission" date="2019-08" db="EMBL/GenBank/DDBJ databases">
        <title>Hyperibacter terrae gen. nov., sp. nov. and Hyperibacter viscosus sp. nov., two new members in the family Rhodospirillaceae isolated from the rhizosphere of Hypericum perforatum.</title>
        <authorList>
            <person name="Noviana Z."/>
        </authorList>
    </citation>
    <scope>NUCLEOTIDE SEQUENCE [LARGE SCALE GENOMIC DNA]</scope>
    <source>
        <strain evidence="3 4">R5913</strain>
    </source>
</reference>
<dbReference type="PANTHER" id="PTHR30222:SF2">
    <property type="entry name" value="ABC TRANSPORTER SUBSTRATE-BINDING PROTEIN"/>
    <property type="match status" value="1"/>
</dbReference>
<protein>
    <submittedName>
        <fullName evidence="3">ABC transporter substrate-binding protein</fullName>
    </submittedName>
</protein>
<organism evidence="3 4">
    <name type="scientific">Hypericibacter terrae</name>
    <dbReference type="NCBI Taxonomy" id="2602015"/>
    <lineage>
        <taxon>Bacteria</taxon>
        <taxon>Pseudomonadati</taxon>
        <taxon>Pseudomonadota</taxon>
        <taxon>Alphaproteobacteria</taxon>
        <taxon>Rhodospirillales</taxon>
        <taxon>Dongiaceae</taxon>
        <taxon>Hypericibacter</taxon>
    </lineage>
</organism>
<dbReference type="InterPro" id="IPR006059">
    <property type="entry name" value="SBP"/>
</dbReference>
<accession>A0A5J6MTU8</accession>
<feature type="chain" id="PRO_5023803029" evidence="2">
    <location>
        <begin position="22"/>
        <end position="337"/>
    </location>
</feature>
<dbReference type="KEGG" id="htq:FRZ44_47740"/>
<dbReference type="Proteomes" id="UP000326202">
    <property type="component" value="Chromosome"/>
</dbReference>
<evidence type="ECO:0000256" key="1">
    <source>
        <dbReference type="ARBA" id="ARBA00022729"/>
    </source>
</evidence>
<dbReference type="AlphaFoldDB" id="A0A5J6MTU8"/>
<keyword evidence="1 2" id="KW-0732">Signal</keyword>
<feature type="signal peptide" evidence="2">
    <location>
        <begin position="1"/>
        <end position="21"/>
    </location>
</feature>
<name>A0A5J6MTU8_9PROT</name>
<dbReference type="Pfam" id="PF13416">
    <property type="entry name" value="SBP_bac_8"/>
    <property type="match status" value="1"/>
</dbReference>